<feature type="domain" description="MoaB/Mog" evidence="1">
    <location>
        <begin position="12"/>
        <end position="187"/>
    </location>
</feature>
<organism evidence="2 3">
    <name type="scientific">[Candida] anglica</name>
    <dbReference type="NCBI Taxonomy" id="148631"/>
    <lineage>
        <taxon>Eukaryota</taxon>
        <taxon>Fungi</taxon>
        <taxon>Dikarya</taxon>
        <taxon>Ascomycota</taxon>
        <taxon>Saccharomycotina</taxon>
        <taxon>Pichiomycetes</taxon>
        <taxon>Debaryomycetaceae</taxon>
        <taxon>Kurtzmaniella</taxon>
    </lineage>
</organism>
<protein>
    <recommendedName>
        <fullName evidence="1">MoaB/Mog domain-containing protein</fullName>
    </recommendedName>
</protein>
<evidence type="ECO:0000259" key="1">
    <source>
        <dbReference type="SMART" id="SM00852"/>
    </source>
</evidence>
<name>A0ABP0EF17_9ASCO</name>
<dbReference type="PANTHER" id="PTHR47675:SF1">
    <property type="entry name" value="MOLYBDOPTERIN BINDING DOMAIN PROTEIN (AFU_ORTHOLOGUE AFUA_5G11210)"/>
    <property type="match status" value="1"/>
</dbReference>
<evidence type="ECO:0000313" key="2">
    <source>
        <dbReference type="EMBL" id="CAK7903352.1"/>
    </source>
</evidence>
<dbReference type="InterPro" id="IPR036425">
    <property type="entry name" value="MoaB/Mog-like_dom_sf"/>
</dbReference>
<dbReference type="Proteomes" id="UP001497600">
    <property type="component" value="Chromosome D"/>
</dbReference>
<gene>
    <name evidence="2" type="ORF">CAAN4_D04170</name>
</gene>
<sequence>MSAHLPTIHSAGILIIGDEVLNGKILDTNSHEFAKFCFQKLSVPLKRTVVCGDDEQDIVDSLKTLKDCSFVITSGGIGSTHDDITYSAIAKAYNLDCRLDQETVDRMQNLRGEYLQHLKKDQLSAFYRMATIPQPSIDSKTAVEKIFISDDLWVPVVGVDQRVYILPGVPQLFKKLLTGLLPYLKPRVQETAAFERYFVKTTTKENELAPFLSGLQERCDAEFGKQAVKLGSYPHYTWQINTISIISGIETGALRKIVDEIVAGIGGNAKEISAQEEDRLTTEDPPQ</sequence>
<accession>A0ABP0EF17</accession>
<evidence type="ECO:0000313" key="3">
    <source>
        <dbReference type="Proteomes" id="UP001497600"/>
    </source>
</evidence>
<dbReference type="SUPFAM" id="SSF53218">
    <property type="entry name" value="Molybdenum cofactor biosynthesis proteins"/>
    <property type="match status" value="1"/>
</dbReference>
<dbReference type="SMART" id="SM00852">
    <property type="entry name" value="MoCF_biosynth"/>
    <property type="match status" value="1"/>
</dbReference>
<proteinExistence type="predicted"/>
<dbReference type="Gene3D" id="3.40.980.10">
    <property type="entry name" value="MoaB/Mog-like domain"/>
    <property type="match status" value="1"/>
</dbReference>
<dbReference type="InterPro" id="IPR001453">
    <property type="entry name" value="MoaB/Mog_dom"/>
</dbReference>
<reference evidence="2 3" key="1">
    <citation type="submission" date="2024-01" db="EMBL/GenBank/DDBJ databases">
        <authorList>
            <consortium name="Genoscope - CEA"/>
            <person name="William W."/>
        </authorList>
    </citation>
    <scope>NUCLEOTIDE SEQUENCE [LARGE SCALE GENOMIC DNA]</scope>
    <source>
        <strain evidence="2 3">29B2s-10</strain>
    </source>
</reference>
<dbReference type="PANTHER" id="PTHR47675">
    <property type="entry name" value="MOLYBDOPTERIN BINDING DOMAIN PROTEIN (AFU_ORTHOLOGUE AFUA_5G11210)"/>
    <property type="match status" value="1"/>
</dbReference>
<dbReference type="Pfam" id="PF00994">
    <property type="entry name" value="MoCF_biosynth"/>
    <property type="match status" value="1"/>
</dbReference>
<keyword evidence="3" id="KW-1185">Reference proteome</keyword>
<dbReference type="EMBL" id="OZ004256">
    <property type="protein sequence ID" value="CAK7903352.1"/>
    <property type="molecule type" value="Genomic_DNA"/>
</dbReference>